<sequence length="257" mass="28204">MTLDISKMISKPAQKVEAGDKKTKLSTTASSPKAIEKKLNKDVQVQRFEDLWKTTGTHLLSNVPSNDDKNSIVPGSKVKIAAFDMDDTIITTKSGRKFGTGPFDWKWCGTGNVVPETLANYYKQGYVIAVFTNQGSLITTPGSKSLSNIKTKVGGWRKNLLDEFGVDKIYVFASPRKPAKGPSSSEEQHTFTRKPEIGMWKALEDTLSQRGATIDYDNSFFVGDAAGRKGDHSDVDLGFAKNAGVKYFTPEEAFSSK</sequence>
<dbReference type="InterPro" id="IPR013954">
    <property type="entry name" value="PNK3P"/>
</dbReference>
<dbReference type="InterPro" id="IPR023214">
    <property type="entry name" value="HAD_sf"/>
</dbReference>
<dbReference type="NCBIfam" id="TIGR01662">
    <property type="entry name" value="HAD-SF-IIIA"/>
    <property type="match status" value="1"/>
</dbReference>
<dbReference type="PANTHER" id="PTHR12083">
    <property type="entry name" value="BIFUNCTIONAL POLYNUCLEOTIDE PHOSPHATASE/KINASE"/>
    <property type="match status" value="1"/>
</dbReference>
<dbReference type="GeneID" id="92205568"/>
<protein>
    <submittedName>
        <fullName evidence="2">Uncharacterized protein</fullName>
    </submittedName>
</protein>
<dbReference type="NCBIfam" id="TIGR01664">
    <property type="entry name" value="DNA-3'-Pase"/>
    <property type="match status" value="1"/>
</dbReference>
<dbReference type="EMBL" id="OZ022405">
    <property type="protein sequence ID" value="CAK9435645.1"/>
    <property type="molecule type" value="Genomic_DNA"/>
</dbReference>
<dbReference type="InterPro" id="IPR036412">
    <property type="entry name" value="HAD-like_sf"/>
</dbReference>
<dbReference type="RefSeq" id="XP_066827310.1">
    <property type="nucleotide sequence ID" value="XM_066973861.1"/>
</dbReference>
<keyword evidence="3" id="KW-1185">Reference proteome</keyword>
<dbReference type="Gene3D" id="3.40.50.1000">
    <property type="entry name" value="HAD superfamily/HAD-like"/>
    <property type="match status" value="1"/>
</dbReference>
<dbReference type="InterPro" id="IPR006551">
    <property type="entry name" value="Polynucleotide_phosphatase"/>
</dbReference>
<dbReference type="InterPro" id="IPR006549">
    <property type="entry name" value="HAD-SF_hydro_IIIA"/>
</dbReference>
<gene>
    <name evidence="2" type="ORF">LODBEIA_P03720</name>
</gene>
<feature type="region of interest" description="Disordered" evidence="1">
    <location>
        <begin position="1"/>
        <end position="31"/>
    </location>
</feature>
<dbReference type="PANTHER" id="PTHR12083:SF9">
    <property type="entry name" value="BIFUNCTIONAL POLYNUCLEOTIDE PHOSPHATASE_KINASE"/>
    <property type="match status" value="1"/>
</dbReference>
<dbReference type="Proteomes" id="UP001497383">
    <property type="component" value="Chromosome 1"/>
</dbReference>
<evidence type="ECO:0000256" key="1">
    <source>
        <dbReference type="SAM" id="MobiDB-lite"/>
    </source>
</evidence>
<proteinExistence type="predicted"/>
<dbReference type="Pfam" id="PF08645">
    <property type="entry name" value="PNK3P"/>
    <property type="match status" value="1"/>
</dbReference>
<evidence type="ECO:0000313" key="2">
    <source>
        <dbReference type="EMBL" id="CAK9435645.1"/>
    </source>
</evidence>
<accession>A0ABP0ZD96</accession>
<reference evidence="2 3" key="1">
    <citation type="submission" date="2024-03" db="EMBL/GenBank/DDBJ databases">
        <authorList>
            <person name="Brejova B."/>
        </authorList>
    </citation>
    <scope>NUCLEOTIDE SEQUENCE [LARGE SCALE GENOMIC DNA]</scope>
    <source>
        <strain evidence="2 3">CBS 14171</strain>
    </source>
</reference>
<organism evidence="2 3">
    <name type="scientific">Lodderomyces beijingensis</name>
    <dbReference type="NCBI Taxonomy" id="1775926"/>
    <lineage>
        <taxon>Eukaryota</taxon>
        <taxon>Fungi</taxon>
        <taxon>Dikarya</taxon>
        <taxon>Ascomycota</taxon>
        <taxon>Saccharomycotina</taxon>
        <taxon>Pichiomycetes</taxon>
        <taxon>Debaryomycetaceae</taxon>
        <taxon>Candida/Lodderomyces clade</taxon>
        <taxon>Lodderomyces</taxon>
    </lineage>
</organism>
<evidence type="ECO:0000313" key="3">
    <source>
        <dbReference type="Proteomes" id="UP001497383"/>
    </source>
</evidence>
<name>A0ABP0ZD96_9ASCO</name>
<dbReference type="SUPFAM" id="SSF56784">
    <property type="entry name" value="HAD-like"/>
    <property type="match status" value="1"/>
</dbReference>